<sequence>MKTPDGHHLAQFNWAKLRYDWDDPRVAEFIDNVARMNTMAERMPGFVWRHLNDRSALRKLRHDGIFATSKRFTTTLSVWTDLESLKRYAFKTVHSRFYKRRGEWFEPHDGPYIAFWFVPEGHRPSMAEAVERAEHMLAHGDSETAFGWAGVEALAGTEPAGCPAKQGLPQGLQVVPDAAGHDLRTPGAANTPVRARGTR</sequence>
<keyword evidence="4" id="KW-1185">Reference proteome</keyword>
<proteinExistence type="predicted"/>
<dbReference type="RefSeq" id="WP_111345005.1">
    <property type="nucleotide sequence ID" value="NZ_QHHQ01000002.1"/>
</dbReference>
<comment type="caution">
    <text evidence="3">The sequence shown here is derived from an EMBL/GenBank/DDBJ whole genome shotgun (WGS) entry which is preliminary data.</text>
</comment>
<evidence type="ECO:0000256" key="1">
    <source>
        <dbReference type="SAM" id="MobiDB-lite"/>
    </source>
</evidence>
<evidence type="ECO:0000313" key="4">
    <source>
        <dbReference type="Proteomes" id="UP000249590"/>
    </source>
</evidence>
<dbReference type="Proteomes" id="UP000249590">
    <property type="component" value="Unassembled WGS sequence"/>
</dbReference>
<dbReference type="EMBL" id="QHHQ01000002">
    <property type="protein sequence ID" value="RAI01837.1"/>
    <property type="molecule type" value="Genomic_DNA"/>
</dbReference>
<evidence type="ECO:0000313" key="3">
    <source>
        <dbReference type="EMBL" id="RAI01837.1"/>
    </source>
</evidence>
<dbReference type="InterPro" id="IPR021708">
    <property type="entry name" value="DUF3291"/>
</dbReference>
<feature type="region of interest" description="Disordered" evidence="1">
    <location>
        <begin position="179"/>
        <end position="199"/>
    </location>
</feature>
<gene>
    <name evidence="3" type="ORF">DLJ53_10550</name>
</gene>
<dbReference type="SUPFAM" id="SSF54909">
    <property type="entry name" value="Dimeric alpha+beta barrel"/>
    <property type="match status" value="1"/>
</dbReference>
<dbReference type="InterPro" id="IPR011008">
    <property type="entry name" value="Dimeric_a/b-barrel"/>
</dbReference>
<organism evidence="3 4">
    <name type="scientific">Acuticoccus sediminis</name>
    <dbReference type="NCBI Taxonomy" id="2184697"/>
    <lineage>
        <taxon>Bacteria</taxon>
        <taxon>Pseudomonadati</taxon>
        <taxon>Pseudomonadota</taxon>
        <taxon>Alphaproteobacteria</taxon>
        <taxon>Hyphomicrobiales</taxon>
        <taxon>Amorphaceae</taxon>
        <taxon>Acuticoccus</taxon>
    </lineage>
</organism>
<dbReference type="OrthoDB" id="2376237at2"/>
<feature type="domain" description="DUF3291" evidence="2">
    <location>
        <begin position="9"/>
        <end position="149"/>
    </location>
</feature>
<protein>
    <submittedName>
        <fullName evidence="3">DUF3291 domain-containing protein</fullName>
    </submittedName>
</protein>
<reference evidence="3 4" key="1">
    <citation type="submission" date="2018-05" db="EMBL/GenBank/DDBJ databases">
        <title>Acuticoccus sediminis sp. nov., isolated from deep-sea sediment of Indian Ocean.</title>
        <authorList>
            <person name="Liu X."/>
            <person name="Lai Q."/>
            <person name="Du Y."/>
            <person name="Sun F."/>
            <person name="Zhang X."/>
            <person name="Wang S."/>
            <person name="Shao Z."/>
        </authorList>
    </citation>
    <scope>NUCLEOTIDE SEQUENCE [LARGE SCALE GENOMIC DNA]</scope>
    <source>
        <strain evidence="3 4">PTG4-2</strain>
    </source>
</reference>
<name>A0A8B2P0P7_9HYPH</name>
<dbReference type="AlphaFoldDB" id="A0A8B2P0P7"/>
<evidence type="ECO:0000259" key="2">
    <source>
        <dbReference type="Pfam" id="PF11695"/>
    </source>
</evidence>
<dbReference type="Pfam" id="PF11695">
    <property type="entry name" value="DUF3291"/>
    <property type="match status" value="1"/>
</dbReference>
<accession>A0A8B2P0P7</accession>